<feature type="domain" description="Gelsolin-like" evidence="3">
    <location>
        <begin position="2158"/>
        <end position="2201"/>
    </location>
</feature>
<feature type="compositionally biased region" description="Low complexity" evidence="2">
    <location>
        <begin position="228"/>
        <end position="246"/>
    </location>
</feature>
<dbReference type="GO" id="GO:0015629">
    <property type="term" value="C:actin cytoskeleton"/>
    <property type="evidence" value="ECO:0007669"/>
    <property type="project" value="TreeGrafter"/>
</dbReference>
<dbReference type="InterPro" id="IPR036886">
    <property type="entry name" value="Villin_headpiece_dom_sf"/>
</dbReference>
<dbReference type="EMBL" id="CAJNYT010003515">
    <property type="protein sequence ID" value="CAF3572027.1"/>
    <property type="molecule type" value="Genomic_DNA"/>
</dbReference>
<feature type="compositionally biased region" description="Polar residues" evidence="2">
    <location>
        <begin position="843"/>
        <end position="876"/>
    </location>
</feature>
<dbReference type="PANTHER" id="PTHR11977:SF45">
    <property type="entry name" value="SUPERVILLIN"/>
    <property type="match status" value="1"/>
</dbReference>
<evidence type="ECO:0000256" key="2">
    <source>
        <dbReference type="SAM" id="MobiDB-lite"/>
    </source>
</evidence>
<dbReference type="SMART" id="SM00262">
    <property type="entry name" value="GEL"/>
    <property type="match status" value="3"/>
</dbReference>
<protein>
    <recommendedName>
        <fullName evidence="3">Gelsolin-like domain-containing protein</fullName>
    </recommendedName>
</protein>
<dbReference type="InterPro" id="IPR036691">
    <property type="entry name" value="Endo/exonu/phosph_ase_sf"/>
</dbReference>
<dbReference type="Gene3D" id="3.60.10.10">
    <property type="entry name" value="Endonuclease/exonuclease/phosphatase"/>
    <property type="match status" value="1"/>
</dbReference>
<evidence type="ECO:0000313" key="4">
    <source>
        <dbReference type="EMBL" id="CAF3572027.1"/>
    </source>
</evidence>
<feature type="region of interest" description="Disordered" evidence="2">
    <location>
        <begin position="44"/>
        <end position="72"/>
    </location>
</feature>
<feature type="compositionally biased region" description="Polar residues" evidence="2">
    <location>
        <begin position="633"/>
        <end position="664"/>
    </location>
</feature>
<dbReference type="Proteomes" id="UP000663872">
    <property type="component" value="Unassembled WGS sequence"/>
</dbReference>
<feature type="region of interest" description="Disordered" evidence="2">
    <location>
        <begin position="1435"/>
        <end position="1463"/>
    </location>
</feature>
<feature type="compositionally biased region" description="Polar residues" evidence="2">
    <location>
        <begin position="605"/>
        <end position="626"/>
    </location>
</feature>
<dbReference type="InterPro" id="IPR007123">
    <property type="entry name" value="Gelsolin-like_dom"/>
</dbReference>
<feature type="region of interest" description="Disordered" evidence="2">
    <location>
        <begin position="956"/>
        <end position="1057"/>
    </location>
</feature>
<organism evidence="4 5">
    <name type="scientific">Rotaria socialis</name>
    <dbReference type="NCBI Taxonomy" id="392032"/>
    <lineage>
        <taxon>Eukaryota</taxon>
        <taxon>Metazoa</taxon>
        <taxon>Spiralia</taxon>
        <taxon>Gnathifera</taxon>
        <taxon>Rotifera</taxon>
        <taxon>Eurotatoria</taxon>
        <taxon>Bdelloidea</taxon>
        <taxon>Philodinida</taxon>
        <taxon>Philodinidae</taxon>
        <taxon>Rotaria</taxon>
    </lineage>
</organism>
<evidence type="ECO:0000256" key="1">
    <source>
        <dbReference type="ARBA" id="ARBA00008418"/>
    </source>
</evidence>
<comment type="similarity">
    <text evidence="1">Belongs to the villin/gelsolin family.</text>
</comment>
<accession>A0A818L9Q7</accession>
<dbReference type="Pfam" id="PF00626">
    <property type="entry name" value="Gelsolin"/>
    <property type="match status" value="1"/>
</dbReference>
<feature type="compositionally biased region" description="Polar residues" evidence="2">
    <location>
        <begin position="989"/>
        <end position="1014"/>
    </location>
</feature>
<feature type="region of interest" description="Disordered" evidence="2">
    <location>
        <begin position="1382"/>
        <end position="1401"/>
    </location>
</feature>
<gene>
    <name evidence="4" type="ORF">GRG538_LOCUS21272</name>
</gene>
<feature type="compositionally biased region" description="Low complexity" evidence="2">
    <location>
        <begin position="760"/>
        <end position="781"/>
    </location>
</feature>
<feature type="compositionally biased region" description="Low complexity" evidence="2">
    <location>
        <begin position="677"/>
        <end position="694"/>
    </location>
</feature>
<feature type="region of interest" description="Disordered" evidence="2">
    <location>
        <begin position="605"/>
        <end position="694"/>
    </location>
</feature>
<dbReference type="GO" id="GO:0051016">
    <property type="term" value="P:barbed-end actin filament capping"/>
    <property type="evidence" value="ECO:0007669"/>
    <property type="project" value="TreeGrafter"/>
</dbReference>
<feature type="region of interest" description="Disordered" evidence="2">
    <location>
        <begin position="228"/>
        <end position="254"/>
    </location>
</feature>
<dbReference type="SUPFAM" id="SSF55753">
    <property type="entry name" value="Actin depolymerizing proteins"/>
    <property type="match status" value="5"/>
</dbReference>
<sequence length="2878" mass="325167">MSPTSSSSTIYDHLMINFHQQPKIFIRNNAISSNTSYDLSNKLNSSNSKSNCNNLLISRKPKSIPPDREQRPKRRYTITDVTMPEPIVSCSVSNQAYDKAIIKKSSTPSNISSVSKEINSTRFHSPLSNNIQNKQMDFRPLIINGRRRFTTITSTSPMIIVKKKSPSPMNNISSEQKQLRRSIPVNITSTPIVVSAVITSSVSSSSPSSPSATSTNVGTISVPIQVIKTQKNNQDNNNNSISTANKTNERQKGYRYVPKQLRQVKSTITNENVQNDQLSSLLVNDDDNGSARMFSSSSAVGNGNSHNSAMMMDSNVLRLIRRYDPIAASAICIRGRRSLESSRRGLHEDNGKLNSSLTSSVSSASCSFLPQRTPIFTSSHEDNYSVKQPLTPRLQHQQTIYEHDGSQSSSSLHRGNSVRPILKYTPPISRTDLNFQSKKTKPLSKALSIEIEPHVPPPLTTVSNENTISCQPLITTGTKRVCAAISKSEWDLRSQIDPCSNNVPSSPSTFPVRPPSPHTIINQQQEKESYQALVDRNQCSIGTKTNNEEDEDISGIRECSSFNTTGSCIEKLKQIFNTKASLDLTTSSTNKQSQLDDSIETNLNRHLNTTGTNKNETDLPSVTSPIVQKKSNKNSIESQTHTISSDSLIKPTIINQEGTPTTSPLLKRPVLKSQKASDSTDSLNRSNSSSLMPSSELSYDAYRFRRLNEHDQMTRTRLRNVAKVEPYSINTNMVRPLYQSSSSKPMATTIMAQSQSRTALNSMGNTSTNSSTSSAASLSGTIRHPNVRDSDFLVPNPAYSTPPPPQLSHTCHPPSTSSSLATPLTTSMLLSESLSHGSPRRLPNTSNPSLFNAHSNSLASSVNNSKQRYQSSTQPDLHSGKNIYSPSMYRNGLGTTTVNKSNNYEEFDNYTPLTSYHYRPKEHASSTTAINSSLTNSHHQSQGLICVPQIEQPQHERLNNGQQQQQQPRRRFQRRKQMKRSKSADLYQEPTSISSKSQNNDNSCFFPSTTNNESNRYHHQQSRSRDLIGGGGGGRGEGDGNLSPSSSSSSLSTANTEHVNRASLLRYKSLDSMTFNNRTASLHGKNSNRRNLSKPTNADFDSDDSICGIPKPRKTNGRLCSGSKDALKSEKIFLGSSLPGKNRSISAQAISVRDIVNSVTSTGITNSIRKDEITIDQIDLLVETSPSIPLSPVIITTTTTTAAAAAADIKNGRLNIMEREQQSGSSFGESQFYARTPITPTTKRYDFIYQKSDETYSAPIIEDTLHDAIDDLHINKDQIIGVRDMPTKIYTNWNPSYEEEYIKLPMHNQELLIVEPTDVYIQKHCPLETKRATTKISSNTIISHAFQSPQSFYVESEFRNEKLAKPSLIRPLKSSIEKIQHEFDDNNDPSTSNTNRSVHLPIDKHRSLSEIIRKRNSKYKVEDYKRSFQKFHTFDEQESEYQRPLTSSKSEHALSSHQISISNGSPKEIKRLTKTKSVDLPCEYNKETEISMEKSEPNTSSNDFEQNISNENSKLKEKMNVAAARNLFETFSKDVQSGHRLTRSKSFKQENSSFLYNEIKSPPLTKPYSSERHRSKTENIVLIPTEIDEISVEHSGDSFGDDTSKLTFKEKMILFNKSKNSGLALSSSLKANRNRLTQPITAEEVHAAEDLSAEPSPSPTPNSKQLSTTITTSPIVNENALLHDNSLSLSLNSSSEDSFLPIILTLETNILQENRFDDEHVKHLSMHNTDDTTMLSTEEAENMIPVSKRLEQLKTHGENEWKKRIKSPNDANEFTVEGKLRQAGKVSTLTEEEKPIPTTARRGPTLKYNAKKTNNDQKQRAKTVDVVRLKTESIVKNKDTIDISPSNNKSNEITSKKSTNNNNVISILKSDRVSVLKPDDHLDDFFADTKKNLPNESTVQLNTDDLNHIAENTVRLQSQPTRVRPPRRQQQGNKNPLRQIQATIPTADEYTEVHTNLSEQEVRRLKRAQIAENAGLAQEALAALAATENFAEINLRKIDRSALATFGFEPYKDLMLILIKGRRHCSLRLVSPSYESMNEGDCYLLITPSKVFAWLGRYANALEKAKTMDIIDFLKQHRDFGLRSEVKYFVLDHANDDTENDIHAEFADILRTHHNEFKTIDHSIDDDFYEANIMELNRVYRLDNDMLLPLDDFCFRSLSIKILDSNDVFVFDFGSELYVWNGKHADKNKRNMGLQLAQQIWNDSYDFSECLINPFDPLDEKNDVTTQKGTKRPAWCIFGKQNQNVETLLFKGKFYDWPGDLKELKPINDAANSVNRIPSARRPPSIVEMLKPADVNKMLIKQDIPVNMILEQASLGRGKHWYDPIELRGHDIQTISLNVWHVSENERYEVSKSSYGQFHSDDVYIIRWRYKLVASGFHSITTGKASVRKTDTGRDRVAYLIWQGVNASPNEKGISALMTVFLDEEKGPHIHVIQEREEATFIQLFDGTFTIHMGKRNQSKERKSHWRLYVFLGEIEVENHWWELPIDSTNLRSRTSFLFIDNVKNIMLLWHGCGTTDEQRFLANKSAMKLREKRPEEFHFNCEREDIEFCEIQEGDEIDLFWTAMNERTQQRKYYSLLNARSNQKLTATMRIFHLSSLHGPFVAQELLYPLRSPDHIAAFPFTQADLYELHQPALCLIDTDKELYIWQGWNDLSDDELDIQLNNANLQAGCPRDMRFTAERRCAFRTAVEYCKAKPGSTTVDLTCSIVYAGLEPIDFINLFPKWTVNMKARQQNQLDGKNLNQKDSVSDILQHLCREQYSLEELRTHPLPEGVDPSKIEFYLSDDDFQVFIIADILNDFDVAAIQEIIDVTMKATYILRDSLNKRSLSRPYSMVLSGHVERSTSKEQFIFFNRESTSGVKLIDNYLYDDKSNYFERPP</sequence>
<feature type="region of interest" description="Disordered" evidence="2">
    <location>
        <begin position="1648"/>
        <end position="1668"/>
    </location>
</feature>
<evidence type="ECO:0000259" key="3">
    <source>
        <dbReference type="Pfam" id="PF00626"/>
    </source>
</evidence>
<dbReference type="PANTHER" id="PTHR11977">
    <property type="entry name" value="VILLIN"/>
    <property type="match status" value="1"/>
</dbReference>
<dbReference type="InterPro" id="IPR007122">
    <property type="entry name" value="Villin/Gelsolin"/>
</dbReference>
<dbReference type="GO" id="GO:0005737">
    <property type="term" value="C:cytoplasm"/>
    <property type="evidence" value="ECO:0007669"/>
    <property type="project" value="TreeGrafter"/>
</dbReference>
<name>A0A818L9Q7_9BILA</name>
<evidence type="ECO:0000313" key="5">
    <source>
        <dbReference type="Proteomes" id="UP000663872"/>
    </source>
</evidence>
<dbReference type="SUPFAM" id="SSF47050">
    <property type="entry name" value="VHP, Villin headpiece domain"/>
    <property type="match status" value="1"/>
</dbReference>
<feature type="region of interest" description="Disordered" evidence="2">
    <location>
        <begin position="1079"/>
        <end position="1105"/>
    </location>
</feature>
<dbReference type="GO" id="GO:0005546">
    <property type="term" value="F:phosphatidylinositol-4,5-bisphosphate binding"/>
    <property type="evidence" value="ECO:0007669"/>
    <property type="project" value="TreeGrafter"/>
</dbReference>
<feature type="compositionally biased region" description="Low complexity" evidence="2">
    <location>
        <begin position="807"/>
        <end position="835"/>
    </location>
</feature>
<dbReference type="GO" id="GO:0008154">
    <property type="term" value="P:actin polymerization or depolymerization"/>
    <property type="evidence" value="ECO:0007669"/>
    <property type="project" value="TreeGrafter"/>
</dbReference>
<dbReference type="GO" id="GO:0051014">
    <property type="term" value="P:actin filament severing"/>
    <property type="evidence" value="ECO:0007669"/>
    <property type="project" value="TreeGrafter"/>
</dbReference>
<dbReference type="InterPro" id="IPR029006">
    <property type="entry name" value="ADF-H/Gelsolin-like_dom_sf"/>
</dbReference>
<dbReference type="GO" id="GO:0051015">
    <property type="term" value="F:actin filament binding"/>
    <property type="evidence" value="ECO:0007669"/>
    <property type="project" value="InterPro"/>
</dbReference>
<feature type="compositionally biased region" description="Basic residues" evidence="2">
    <location>
        <begin position="968"/>
        <end position="981"/>
    </location>
</feature>
<feature type="region of interest" description="Disordered" evidence="2">
    <location>
        <begin position="752"/>
        <end position="888"/>
    </location>
</feature>
<dbReference type="Gene3D" id="3.40.20.10">
    <property type="entry name" value="Severin"/>
    <property type="match status" value="5"/>
</dbReference>
<proteinExistence type="inferred from homology"/>
<reference evidence="4" key="1">
    <citation type="submission" date="2021-02" db="EMBL/GenBank/DDBJ databases">
        <authorList>
            <person name="Nowell W R."/>
        </authorList>
    </citation>
    <scope>NUCLEOTIDE SEQUENCE</scope>
</reference>
<feature type="compositionally biased region" description="Low complexity" evidence="2">
    <location>
        <begin position="1040"/>
        <end position="1052"/>
    </location>
</feature>
<comment type="caution">
    <text evidence="4">The sequence shown here is derived from an EMBL/GenBank/DDBJ whole genome shotgun (WGS) entry which is preliminary data.</text>
</comment>
<feature type="region of interest" description="Disordered" evidence="2">
    <location>
        <begin position="1916"/>
        <end position="1937"/>
    </location>
</feature>
<feature type="compositionally biased region" description="Low complexity" evidence="2">
    <location>
        <begin position="44"/>
        <end position="58"/>
    </location>
</feature>